<evidence type="ECO:0000313" key="3">
    <source>
        <dbReference type="EMBL" id="NZA04046.1"/>
    </source>
</evidence>
<dbReference type="STRING" id="47715.AWJ15_04885"/>
<evidence type="ECO:0000313" key="4">
    <source>
        <dbReference type="EMBL" id="ONN74448.1"/>
    </source>
</evidence>
<gene>
    <name evidence="4" type="ORF">BWR10_08980</name>
    <name evidence="5" type="ORF">E6L36_05405</name>
    <name evidence="3" type="ORF">H0N82_02670</name>
    <name evidence="2" type="ORF">HWN39_14565</name>
</gene>
<dbReference type="Gene3D" id="3.40.50.720">
    <property type="entry name" value="NAD(P)-binding Rossmann-like Domain"/>
    <property type="match status" value="1"/>
</dbReference>
<reference evidence="4 6" key="1">
    <citation type="submission" date="2017-01" db="EMBL/GenBank/DDBJ databases">
        <title>In silico prediction, in vitro antibacterial spectrum and physicochemical properties of a putative bacteriocin produced by Lactobacillus rhamnosus strain L156.4.</title>
        <authorList>
            <person name="Silveira A.M."/>
            <person name="Monteiro A.S."/>
            <person name="Santos V.L."/>
            <person name="Nicoli J.R."/>
            <person name="Azevedo V."/>
            <person name="Soares S.C."/>
            <person name="Castro-Oliveira L."/>
            <person name="Dias-Souza M.V."/>
            <person name="Nardi R.M."/>
        </authorList>
    </citation>
    <scope>NUCLEOTIDE SEQUENCE [LARGE SCALE GENOMIC DNA]</scope>
    <source>
        <strain evidence="4 6">L156.4</strain>
    </source>
</reference>
<dbReference type="Proteomes" id="UP000542889">
    <property type="component" value="Unassembled WGS sequence"/>
</dbReference>
<proteinExistence type="predicted"/>
<dbReference type="Proteomes" id="UP000189067">
    <property type="component" value="Unassembled WGS sequence"/>
</dbReference>
<comment type="caution">
    <text evidence="3">The sequence shown here is derived from an EMBL/GenBank/DDBJ whole genome shotgun (WGS) entry which is preliminary data.</text>
</comment>
<organism evidence="3 9">
    <name type="scientific">Lacticaseibacillus rhamnosus</name>
    <name type="common">Lactobacillus rhamnosus</name>
    <dbReference type="NCBI Taxonomy" id="47715"/>
    <lineage>
        <taxon>Bacteria</taxon>
        <taxon>Bacillati</taxon>
        <taxon>Bacillota</taxon>
        <taxon>Bacilli</taxon>
        <taxon>Lactobacillales</taxon>
        <taxon>Lactobacillaceae</taxon>
        <taxon>Lacticaseibacillus</taxon>
    </lineage>
</organism>
<evidence type="ECO:0000313" key="8">
    <source>
        <dbReference type="Proteomes" id="UP000542889"/>
    </source>
</evidence>
<reference evidence="3 9" key="4">
    <citation type="submission" date="2020-07" db="EMBL/GenBank/DDBJ databases">
        <title>Organ Donor 1.</title>
        <authorList>
            <person name="Marsh A.J."/>
            <person name="Azcarate-Peril M.A."/>
        </authorList>
    </citation>
    <scope>NUCLEOTIDE SEQUENCE [LARGE SCALE GENOMIC DNA]</scope>
    <source>
        <strain evidence="3 9">AMC0712</strain>
    </source>
</reference>
<dbReference type="EMBL" id="JABXWP010000041">
    <property type="protein sequence ID" value="NVO89686.1"/>
    <property type="molecule type" value="Genomic_DNA"/>
</dbReference>
<dbReference type="Pfam" id="PF13460">
    <property type="entry name" value="NAD_binding_10"/>
    <property type="match status" value="1"/>
</dbReference>
<evidence type="ECO:0000313" key="9">
    <source>
        <dbReference type="Proteomes" id="UP000552935"/>
    </source>
</evidence>
<feature type="domain" description="NAD(P)-binding" evidence="1">
    <location>
        <begin position="7"/>
        <end position="174"/>
    </location>
</feature>
<dbReference type="RefSeq" id="WP_005687692.1">
    <property type="nucleotide sequence ID" value="NZ_CABFNI010000021.1"/>
</dbReference>
<dbReference type="EMBL" id="SSHM01000001">
    <property type="protein sequence ID" value="THC79887.1"/>
    <property type="molecule type" value="Genomic_DNA"/>
</dbReference>
<dbReference type="Proteomes" id="UP000552935">
    <property type="component" value="Unassembled WGS sequence"/>
</dbReference>
<accession>A0A2A5L5G5</accession>
<reference evidence="5 7" key="2">
    <citation type="submission" date="2019-04" db="EMBL/GenBank/DDBJ databases">
        <title>Genome Announcement to Ensure Probiotic Safety of Lactobacillus rhamnosus UBLR-58.</title>
        <authorList>
            <person name="Sulthana A."/>
            <person name="Lakshmi S.G."/>
            <person name="Madempudi R.S."/>
        </authorList>
    </citation>
    <scope>NUCLEOTIDE SEQUENCE [LARGE SCALE GENOMIC DNA]</scope>
    <source>
        <strain evidence="5 7">UBLR-58</strain>
    </source>
</reference>
<dbReference type="InterPro" id="IPR016040">
    <property type="entry name" value="NAD(P)-bd_dom"/>
</dbReference>
<dbReference type="InterPro" id="IPR036291">
    <property type="entry name" value="NAD(P)-bd_dom_sf"/>
</dbReference>
<name>A0A2A5L5G5_LACRH</name>
<protein>
    <submittedName>
        <fullName evidence="3">NAD(P)H-binding protein</fullName>
    </submittedName>
    <submittedName>
        <fullName evidence="4">NADH-flavin reductase</fullName>
    </submittedName>
</protein>
<dbReference type="PANTHER" id="PTHR43355:SF2">
    <property type="entry name" value="FLAVIN REDUCTASE (NADPH)"/>
    <property type="match status" value="1"/>
</dbReference>
<dbReference type="OrthoDB" id="9785372at2"/>
<dbReference type="SUPFAM" id="SSF51735">
    <property type="entry name" value="NAD(P)-binding Rossmann-fold domains"/>
    <property type="match status" value="1"/>
</dbReference>
<reference evidence="2 8" key="3">
    <citation type="submission" date="2020-06" db="EMBL/GenBank/DDBJ databases">
        <title>Lactobacillus rhamnosus QC,genome.</title>
        <authorList>
            <person name="Yi H."/>
            <person name="Jin M."/>
        </authorList>
    </citation>
    <scope>NUCLEOTIDE SEQUENCE [LARGE SCALE GENOMIC DNA]</scope>
    <source>
        <strain evidence="2 8">QC</strain>
    </source>
</reference>
<accession>A0A0J6U9M4</accession>
<dbReference type="AlphaFoldDB" id="A0A2A5L5G5"/>
<dbReference type="EMBL" id="MTJY01000035">
    <property type="protein sequence ID" value="ONN74448.1"/>
    <property type="molecule type" value="Genomic_DNA"/>
</dbReference>
<evidence type="ECO:0000313" key="5">
    <source>
        <dbReference type="EMBL" id="THC79887.1"/>
    </source>
</evidence>
<dbReference type="Proteomes" id="UP000307517">
    <property type="component" value="Unassembled WGS sequence"/>
</dbReference>
<dbReference type="OMA" id="LTFEAGP"/>
<evidence type="ECO:0000313" key="6">
    <source>
        <dbReference type="Proteomes" id="UP000189067"/>
    </source>
</evidence>
<evidence type="ECO:0000313" key="7">
    <source>
        <dbReference type="Proteomes" id="UP000307517"/>
    </source>
</evidence>
<evidence type="ECO:0000259" key="1">
    <source>
        <dbReference type="Pfam" id="PF13460"/>
    </source>
</evidence>
<dbReference type="InterPro" id="IPR051606">
    <property type="entry name" value="Polyketide_Oxido-like"/>
</dbReference>
<dbReference type="PANTHER" id="PTHR43355">
    <property type="entry name" value="FLAVIN REDUCTASE (NADPH)"/>
    <property type="match status" value="1"/>
</dbReference>
<sequence>MKIAIIGATGNAGSAIFKEALKRGHQVTGYVRHPDKGVGILPPDAELIQQDAFTLTHNELQNYDVVVDAFGTTVDQAYLHIDLADHLIHELRETTSPRIVFILGAGSLETDGGRLYDLLKKDPHAPSFINTPKNQLREYQLLQWTDNVNWLGISPSMIFQHGPATEYVRGDNTLLKDSQGKSVLNSGTLAVALLDELEQPTIKQARFTARNA</sequence>
<dbReference type="GO" id="GO:0016646">
    <property type="term" value="F:oxidoreductase activity, acting on the CH-NH group of donors, NAD or NADP as acceptor"/>
    <property type="evidence" value="ECO:0007669"/>
    <property type="project" value="TreeGrafter"/>
</dbReference>
<dbReference type="EMBL" id="JACCKI010000002">
    <property type="protein sequence ID" value="NZA04046.1"/>
    <property type="molecule type" value="Genomic_DNA"/>
</dbReference>
<evidence type="ECO:0000313" key="2">
    <source>
        <dbReference type="EMBL" id="NVO89686.1"/>
    </source>
</evidence>